<feature type="compositionally biased region" description="Basic residues" evidence="1">
    <location>
        <begin position="28"/>
        <end position="44"/>
    </location>
</feature>
<reference evidence="2 3" key="1">
    <citation type="journal article" date="2016" name="DNA Res.">
        <title>Genome sequence of Aspergillus luchuensis NBRC 4314.</title>
        <authorList>
            <person name="Yamada O."/>
            <person name="Machida M."/>
            <person name="Hosoyama A."/>
            <person name="Goto M."/>
            <person name="Takahashi T."/>
            <person name="Futagami T."/>
            <person name="Yamagata Y."/>
            <person name="Takeuchi M."/>
            <person name="Kobayashi T."/>
            <person name="Koike H."/>
            <person name="Abe K."/>
            <person name="Asai K."/>
            <person name="Arita M."/>
            <person name="Fujita N."/>
            <person name="Fukuda K."/>
            <person name="Higa K."/>
            <person name="Horikawa H."/>
            <person name="Ishikawa T."/>
            <person name="Jinno K."/>
            <person name="Kato Y."/>
            <person name="Kirimura K."/>
            <person name="Mizutani O."/>
            <person name="Nakasone K."/>
            <person name="Sano M."/>
            <person name="Shiraishi Y."/>
            <person name="Tsukahara M."/>
            <person name="Gomi K."/>
        </authorList>
    </citation>
    <scope>NUCLEOTIDE SEQUENCE [LARGE SCALE GENOMIC DNA]</scope>
    <source>
        <strain evidence="2 3">RIB 2604</strain>
    </source>
</reference>
<feature type="region of interest" description="Disordered" evidence="1">
    <location>
        <begin position="1"/>
        <end position="44"/>
    </location>
</feature>
<dbReference type="Proteomes" id="UP000075230">
    <property type="component" value="Unassembled WGS sequence"/>
</dbReference>
<proteinExistence type="predicted"/>
<evidence type="ECO:0000256" key="1">
    <source>
        <dbReference type="SAM" id="MobiDB-lite"/>
    </source>
</evidence>
<dbReference type="AlphaFoldDB" id="A0A146F1Y4"/>
<name>A0A146F1Y4_ASPKA</name>
<gene>
    <name evidence="2" type="ORF">RIB2604_00607810</name>
</gene>
<sequence>MTLEKGNLHYQGGQGVDTKVEKVEKKEGRTKRGKSHRLQRQKGE</sequence>
<dbReference type="EMBL" id="BCWF01000006">
    <property type="protein sequence ID" value="GAT20190.1"/>
    <property type="molecule type" value="Genomic_DNA"/>
</dbReference>
<protein>
    <submittedName>
        <fullName evidence="2">Peroxisome biosynthesis protein</fullName>
    </submittedName>
</protein>
<evidence type="ECO:0000313" key="3">
    <source>
        <dbReference type="Proteomes" id="UP000075230"/>
    </source>
</evidence>
<comment type="caution">
    <text evidence="2">The sequence shown here is derived from an EMBL/GenBank/DDBJ whole genome shotgun (WGS) entry which is preliminary data.</text>
</comment>
<reference evidence="3" key="2">
    <citation type="submission" date="2016-02" db="EMBL/GenBank/DDBJ databases">
        <title>Genome sequencing of Aspergillus luchuensis NBRC 4314.</title>
        <authorList>
            <person name="Yamada O."/>
        </authorList>
    </citation>
    <scope>NUCLEOTIDE SEQUENCE [LARGE SCALE GENOMIC DNA]</scope>
    <source>
        <strain evidence="3">RIB 2604</strain>
    </source>
</reference>
<feature type="compositionally biased region" description="Basic and acidic residues" evidence="1">
    <location>
        <begin position="18"/>
        <end position="27"/>
    </location>
</feature>
<organism evidence="2 3">
    <name type="scientific">Aspergillus kawachii</name>
    <name type="common">White koji mold</name>
    <name type="synonym">Aspergillus awamori var. kawachi</name>
    <dbReference type="NCBI Taxonomy" id="1069201"/>
    <lineage>
        <taxon>Eukaryota</taxon>
        <taxon>Fungi</taxon>
        <taxon>Dikarya</taxon>
        <taxon>Ascomycota</taxon>
        <taxon>Pezizomycotina</taxon>
        <taxon>Eurotiomycetes</taxon>
        <taxon>Eurotiomycetidae</taxon>
        <taxon>Eurotiales</taxon>
        <taxon>Aspergillaceae</taxon>
        <taxon>Aspergillus</taxon>
        <taxon>Aspergillus subgen. Circumdati</taxon>
    </lineage>
</organism>
<evidence type="ECO:0000313" key="2">
    <source>
        <dbReference type="EMBL" id="GAT20190.1"/>
    </source>
</evidence>
<accession>A0A146F1Y4</accession>